<sequence length="339" mass="36978">MSSRHLVDPELHSFIEQWSEINPTRERLPAMRLELARGLEKGAPPVLPRDVEVSERWVPGPPDAPDVRVLVYRPKRKSPSAWPALLHMHPGGYIIGSPEMNDMSNRRLSSRVGCVIVSVDYRLAPETPFPGPLEDCYAALRWLHANAAQLGVDASRIAIGGESAGGGLAAALGLMLRDRGDVPIIFQALIYPMIDDRTASGVDPASHVGEFFWTRASNRFGWECLLGHAPGDADVSPYAAPARALSLAGLPPTLMSVGALDLFVEENVEYARRLLVAGVPTELHVYPRAVHAFNLVEQTQVAQAFMNDHEQALRRALHPSGAPPDVRRTAKRSAAKKGI</sequence>
<name>A0ABT5D1W9_9BACT</name>
<dbReference type="EMBL" id="JAQNDM010000001">
    <property type="protein sequence ID" value="MDC0707090.1"/>
    <property type="molecule type" value="Genomic_DNA"/>
</dbReference>
<proteinExistence type="predicted"/>
<dbReference type="InterPro" id="IPR013094">
    <property type="entry name" value="AB_hydrolase_3"/>
</dbReference>
<evidence type="ECO:0000259" key="3">
    <source>
        <dbReference type="Pfam" id="PF07859"/>
    </source>
</evidence>
<dbReference type="Pfam" id="PF07859">
    <property type="entry name" value="Abhydrolase_3"/>
    <property type="match status" value="1"/>
</dbReference>
<dbReference type="PANTHER" id="PTHR48081:SF8">
    <property type="entry name" value="ALPHA_BETA HYDROLASE FOLD-3 DOMAIN-CONTAINING PROTEIN-RELATED"/>
    <property type="match status" value="1"/>
</dbReference>
<organism evidence="4 5">
    <name type="scientific">Stigmatella ashevillensis</name>
    <dbReference type="NCBI Taxonomy" id="2995309"/>
    <lineage>
        <taxon>Bacteria</taxon>
        <taxon>Pseudomonadati</taxon>
        <taxon>Myxococcota</taxon>
        <taxon>Myxococcia</taxon>
        <taxon>Myxococcales</taxon>
        <taxon>Cystobacterineae</taxon>
        <taxon>Archangiaceae</taxon>
        <taxon>Stigmatella</taxon>
    </lineage>
</organism>
<evidence type="ECO:0000256" key="2">
    <source>
        <dbReference type="SAM" id="MobiDB-lite"/>
    </source>
</evidence>
<dbReference type="InterPro" id="IPR029058">
    <property type="entry name" value="AB_hydrolase_fold"/>
</dbReference>
<dbReference type="RefSeq" id="WP_272134340.1">
    <property type="nucleotide sequence ID" value="NZ_JAQNDM010000001.1"/>
</dbReference>
<evidence type="ECO:0000313" key="4">
    <source>
        <dbReference type="EMBL" id="MDC0707090.1"/>
    </source>
</evidence>
<dbReference type="InterPro" id="IPR050300">
    <property type="entry name" value="GDXG_lipolytic_enzyme"/>
</dbReference>
<dbReference type="GO" id="GO:0016787">
    <property type="term" value="F:hydrolase activity"/>
    <property type="evidence" value="ECO:0007669"/>
    <property type="project" value="UniProtKB-KW"/>
</dbReference>
<comment type="caution">
    <text evidence="4">The sequence shown here is derived from an EMBL/GenBank/DDBJ whole genome shotgun (WGS) entry which is preliminary data.</text>
</comment>
<feature type="region of interest" description="Disordered" evidence="2">
    <location>
        <begin position="318"/>
        <end position="339"/>
    </location>
</feature>
<evidence type="ECO:0000313" key="5">
    <source>
        <dbReference type="Proteomes" id="UP001221838"/>
    </source>
</evidence>
<protein>
    <submittedName>
        <fullName evidence="4">Alpha/beta hydrolase</fullName>
    </submittedName>
</protein>
<keyword evidence="1 4" id="KW-0378">Hydrolase</keyword>
<evidence type="ECO:0000256" key="1">
    <source>
        <dbReference type="ARBA" id="ARBA00022801"/>
    </source>
</evidence>
<feature type="domain" description="Alpha/beta hydrolase fold-3" evidence="3">
    <location>
        <begin position="85"/>
        <end position="293"/>
    </location>
</feature>
<dbReference type="PANTHER" id="PTHR48081">
    <property type="entry name" value="AB HYDROLASE SUPERFAMILY PROTEIN C4A8.06C"/>
    <property type="match status" value="1"/>
</dbReference>
<dbReference type="Gene3D" id="3.40.50.1820">
    <property type="entry name" value="alpha/beta hydrolase"/>
    <property type="match status" value="1"/>
</dbReference>
<gene>
    <name evidence="4" type="ORF">POL68_01275</name>
</gene>
<dbReference type="Proteomes" id="UP001221838">
    <property type="component" value="Unassembled WGS sequence"/>
</dbReference>
<accession>A0ABT5D1W9</accession>
<feature type="compositionally biased region" description="Basic residues" evidence="2">
    <location>
        <begin position="329"/>
        <end position="339"/>
    </location>
</feature>
<keyword evidence="5" id="KW-1185">Reference proteome</keyword>
<dbReference type="SUPFAM" id="SSF53474">
    <property type="entry name" value="alpha/beta-Hydrolases"/>
    <property type="match status" value="1"/>
</dbReference>
<reference evidence="4 5" key="1">
    <citation type="submission" date="2022-11" db="EMBL/GenBank/DDBJ databases">
        <title>Minimal conservation of predation-associated metabolite biosynthetic gene clusters underscores biosynthetic potential of Myxococcota including descriptions for ten novel species: Archangium lansinium sp. nov., Myxococcus landrumus sp. nov., Nannocystis bai.</title>
        <authorList>
            <person name="Ahearne A."/>
            <person name="Stevens C."/>
            <person name="Dowd S."/>
        </authorList>
    </citation>
    <scope>NUCLEOTIDE SEQUENCE [LARGE SCALE GENOMIC DNA]</scope>
    <source>
        <strain evidence="4 5">NCWAL01</strain>
    </source>
</reference>